<name>A0A0R1X8J8_9LACO</name>
<gene>
    <name evidence="2" type="ORF">FC91_GL000025</name>
</gene>
<dbReference type="GO" id="GO:0016740">
    <property type="term" value="F:transferase activity"/>
    <property type="evidence" value="ECO:0007669"/>
    <property type="project" value="UniProtKB-KW"/>
</dbReference>
<dbReference type="PANTHER" id="PTHR43685:SF14">
    <property type="entry name" value="GLYCOSYLTRANSFERASE 2-LIKE DOMAIN-CONTAINING PROTEIN"/>
    <property type="match status" value="1"/>
</dbReference>
<evidence type="ECO:0000313" key="2">
    <source>
        <dbReference type="EMBL" id="KRM26434.1"/>
    </source>
</evidence>
<dbReference type="InterPro" id="IPR029044">
    <property type="entry name" value="Nucleotide-diphossugar_trans"/>
</dbReference>
<reference evidence="2 3" key="1">
    <citation type="journal article" date="2015" name="Genome Announc.">
        <title>Expanding the biotechnology potential of lactobacilli through comparative genomics of 213 strains and associated genera.</title>
        <authorList>
            <person name="Sun Z."/>
            <person name="Harris H.M."/>
            <person name="McCann A."/>
            <person name="Guo C."/>
            <person name="Argimon S."/>
            <person name="Zhang W."/>
            <person name="Yang X."/>
            <person name="Jeffery I.B."/>
            <person name="Cooney J.C."/>
            <person name="Kagawa T.F."/>
            <person name="Liu W."/>
            <person name="Song Y."/>
            <person name="Salvetti E."/>
            <person name="Wrobel A."/>
            <person name="Rasinkangas P."/>
            <person name="Parkhill J."/>
            <person name="Rea M.C."/>
            <person name="O'Sullivan O."/>
            <person name="Ritari J."/>
            <person name="Douillard F.P."/>
            <person name="Paul Ross R."/>
            <person name="Yang R."/>
            <person name="Briner A.E."/>
            <person name="Felis G.E."/>
            <person name="de Vos W.M."/>
            <person name="Barrangou R."/>
            <person name="Klaenhammer T.R."/>
            <person name="Caufield P.W."/>
            <person name="Cui Y."/>
            <person name="Zhang H."/>
            <person name="O'Toole P.W."/>
        </authorList>
    </citation>
    <scope>NUCLEOTIDE SEQUENCE [LARGE SCALE GENOMIC DNA]</scope>
    <source>
        <strain evidence="2 3">DSM 16991</strain>
    </source>
</reference>
<feature type="domain" description="Glycosyltransferase 2-like" evidence="1">
    <location>
        <begin position="8"/>
        <end position="141"/>
    </location>
</feature>
<comment type="caution">
    <text evidence="2">The sequence shown here is derived from an EMBL/GenBank/DDBJ whole genome shotgun (WGS) entry which is preliminary data.</text>
</comment>
<protein>
    <submittedName>
        <fullName evidence="2">Glycosyltransferase</fullName>
    </submittedName>
</protein>
<dbReference type="Gene3D" id="3.90.550.10">
    <property type="entry name" value="Spore Coat Polysaccharide Biosynthesis Protein SpsA, Chain A"/>
    <property type="match status" value="1"/>
</dbReference>
<evidence type="ECO:0000259" key="1">
    <source>
        <dbReference type="Pfam" id="PF00535"/>
    </source>
</evidence>
<dbReference type="SUPFAM" id="SSF53448">
    <property type="entry name" value="Nucleotide-diphospho-sugar transferases"/>
    <property type="match status" value="1"/>
</dbReference>
<keyword evidence="2" id="KW-0808">Transferase</keyword>
<dbReference type="PATRIC" id="fig|1122147.4.peg.24"/>
<organism evidence="2 3">
    <name type="scientific">Schleiferilactobacillus harbinensis DSM 16991</name>
    <dbReference type="NCBI Taxonomy" id="1122147"/>
    <lineage>
        <taxon>Bacteria</taxon>
        <taxon>Bacillati</taxon>
        <taxon>Bacillota</taxon>
        <taxon>Bacilli</taxon>
        <taxon>Lactobacillales</taxon>
        <taxon>Lactobacillaceae</taxon>
        <taxon>Schleiferilactobacillus</taxon>
    </lineage>
</organism>
<proteinExistence type="predicted"/>
<dbReference type="CDD" id="cd00761">
    <property type="entry name" value="Glyco_tranf_GTA_type"/>
    <property type="match status" value="1"/>
</dbReference>
<accession>A0A0R1X8J8</accession>
<dbReference type="OrthoDB" id="396512at2"/>
<dbReference type="Proteomes" id="UP000050949">
    <property type="component" value="Unassembled WGS sequence"/>
</dbReference>
<dbReference type="eggNOG" id="COG0463">
    <property type="taxonomic scope" value="Bacteria"/>
</dbReference>
<evidence type="ECO:0000313" key="3">
    <source>
        <dbReference type="Proteomes" id="UP000050949"/>
    </source>
</evidence>
<dbReference type="EMBL" id="AZFW01000074">
    <property type="protein sequence ID" value="KRM26434.1"/>
    <property type="molecule type" value="Genomic_DNA"/>
</dbReference>
<dbReference type="InterPro" id="IPR001173">
    <property type="entry name" value="Glyco_trans_2-like"/>
</dbReference>
<dbReference type="PANTHER" id="PTHR43685">
    <property type="entry name" value="GLYCOSYLTRANSFERASE"/>
    <property type="match status" value="1"/>
</dbReference>
<dbReference type="InterPro" id="IPR050834">
    <property type="entry name" value="Glycosyltransf_2"/>
</dbReference>
<sequence length="256" mass="28383">MMAHTLDIVVPFYNLGGYFKNSLTSLRQQTSTDFAVWLVDDGSTDESLALAKQAAAADDRFHVLTLPRHEGTSAARNAGVDAGTAPLVTFVDADDQVDPRFAATLIAGFQEHQADIVAVGYTWSGGWFRRGGERSGRDRWQQIAKPDMLDQVTRHGTEVGGYIWNKGFSRAMLQAHHVTYDTRLTIAEDYLYATEAAAAGENFWYNPVVLYTKINRPGSTIHSRTWEMSRQEDEVFAEMAAIKQRALASDANSASR</sequence>
<dbReference type="Pfam" id="PF00535">
    <property type="entry name" value="Glycos_transf_2"/>
    <property type="match status" value="1"/>
</dbReference>
<dbReference type="AlphaFoldDB" id="A0A0R1X8J8"/>